<protein>
    <recommendedName>
        <fullName evidence="1">protein acetyllysine N-acetyltransferase</fullName>
        <ecNumber evidence="1">2.3.1.286</ecNumber>
    </recommendedName>
</protein>
<name>A0A8S3ITN0_9BILA</name>
<dbReference type="GO" id="GO:0046872">
    <property type="term" value="F:metal ion binding"/>
    <property type="evidence" value="ECO:0007669"/>
    <property type="project" value="UniProtKB-KW"/>
</dbReference>
<dbReference type="GO" id="GO:0000122">
    <property type="term" value="P:negative regulation of transcription by RNA polymerase II"/>
    <property type="evidence" value="ECO:0007669"/>
    <property type="project" value="TreeGrafter"/>
</dbReference>
<gene>
    <name evidence="8" type="ORF">GIL414_LOCUS78299</name>
</gene>
<feature type="domain" description="Deacetylase sirtuin-type" evidence="7">
    <location>
        <begin position="30"/>
        <end position="72"/>
    </location>
</feature>
<dbReference type="EC" id="2.3.1.286" evidence="1"/>
<dbReference type="InterPro" id="IPR026590">
    <property type="entry name" value="Ssirtuin_cat_dom"/>
</dbReference>
<feature type="non-terminal residue" evidence="8">
    <location>
        <position position="1"/>
    </location>
</feature>
<evidence type="ECO:0000256" key="6">
    <source>
        <dbReference type="SAM" id="Coils"/>
    </source>
</evidence>
<evidence type="ECO:0000256" key="1">
    <source>
        <dbReference type="ARBA" id="ARBA00012928"/>
    </source>
</evidence>
<dbReference type="PANTHER" id="PTHR11085">
    <property type="entry name" value="NAD-DEPENDENT PROTEIN DEACYLASE SIRTUIN-5, MITOCHONDRIAL-RELATED"/>
    <property type="match status" value="1"/>
</dbReference>
<feature type="coiled-coil region" evidence="6">
    <location>
        <begin position="23"/>
        <end position="50"/>
    </location>
</feature>
<organism evidence="8 9">
    <name type="scientific">Rotaria magnacalcarata</name>
    <dbReference type="NCBI Taxonomy" id="392030"/>
    <lineage>
        <taxon>Eukaryota</taxon>
        <taxon>Metazoa</taxon>
        <taxon>Spiralia</taxon>
        <taxon>Gnathifera</taxon>
        <taxon>Rotifera</taxon>
        <taxon>Eurotatoria</taxon>
        <taxon>Bdelloidea</taxon>
        <taxon>Philodinida</taxon>
        <taxon>Philodinidae</taxon>
        <taxon>Rotaria</taxon>
    </lineage>
</organism>
<evidence type="ECO:0000259" key="7">
    <source>
        <dbReference type="PROSITE" id="PS50305"/>
    </source>
</evidence>
<comment type="caution">
    <text evidence="8">The sequence shown here is derived from an EMBL/GenBank/DDBJ whole genome shotgun (WGS) entry which is preliminary data.</text>
</comment>
<evidence type="ECO:0000313" key="9">
    <source>
        <dbReference type="Proteomes" id="UP000681720"/>
    </source>
</evidence>
<keyword evidence="4" id="KW-0520">NAD</keyword>
<sequence length="72" mass="7984">IRRMSLSYAESLSYFPHKGKVGMPELTEKSDDLKIKLEKLEHMIRQSRHTVAITGAGISTDAGIPDFRGPNG</sequence>
<dbReference type="GO" id="GO:0070403">
    <property type="term" value="F:NAD+ binding"/>
    <property type="evidence" value="ECO:0007669"/>
    <property type="project" value="TreeGrafter"/>
</dbReference>
<keyword evidence="3" id="KW-0862">Zinc</keyword>
<evidence type="ECO:0000256" key="3">
    <source>
        <dbReference type="ARBA" id="ARBA00022833"/>
    </source>
</evidence>
<proteinExistence type="predicted"/>
<dbReference type="GO" id="GO:0003714">
    <property type="term" value="F:transcription corepressor activity"/>
    <property type="evidence" value="ECO:0007669"/>
    <property type="project" value="TreeGrafter"/>
</dbReference>
<dbReference type="PANTHER" id="PTHR11085:SF12">
    <property type="entry name" value="NAD-DEPENDENT PROTEIN DEACYLASE SIRTUIN-6"/>
    <property type="match status" value="1"/>
</dbReference>
<accession>A0A8S3ITN0</accession>
<evidence type="ECO:0000313" key="8">
    <source>
        <dbReference type="EMBL" id="CAF5206438.1"/>
    </source>
</evidence>
<evidence type="ECO:0000256" key="4">
    <source>
        <dbReference type="ARBA" id="ARBA00023027"/>
    </source>
</evidence>
<dbReference type="PROSITE" id="PS50305">
    <property type="entry name" value="SIRTUIN"/>
    <property type="match status" value="1"/>
</dbReference>
<evidence type="ECO:0000256" key="5">
    <source>
        <dbReference type="PROSITE-ProRule" id="PRU00236"/>
    </source>
</evidence>
<dbReference type="InterPro" id="IPR029035">
    <property type="entry name" value="DHS-like_NAD/FAD-binding_dom"/>
</dbReference>
<dbReference type="AlphaFoldDB" id="A0A8S3ITN0"/>
<dbReference type="GO" id="GO:0017136">
    <property type="term" value="F:histone deacetylase activity, NAD-dependent"/>
    <property type="evidence" value="ECO:0007669"/>
    <property type="project" value="TreeGrafter"/>
</dbReference>
<dbReference type="InterPro" id="IPR050134">
    <property type="entry name" value="NAD-dep_sirtuin_deacylases"/>
</dbReference>
<dbReference type="EMBL" id="CAJOBJ010349613">
    <property type="protein sequence ID" value="CAF5206438.1"/>
    <property type="molecule type" value="Genomic_DNA"/>
</dbReference>
<reference evidence="8" key="1">
    <citation type="submission" date="2021-02" db="EMBL/GenBank/DDBJ databases">
        <authorList>
            <person name="Nowell W R."/>
        </authorList>
    </citation>
    <scope>NUCLEOTIDE SEQUENCE</scope>
</reference>
<dbReference type="Proteomes" id="UP000681720">
    <property type="component" value="Unassembled WGS sequence"/>
</dbReference>
<dbReference type="GO" id="GO:0005634">
    <property type="term" value="C:nucleus"/>
    <property type="evidence" value="ECO:0007669"/>
    <property type="project" value="TreeGrafter"/>
</dbReference>
<comment type="caution">
    <text evidence="5">Lacks conserved residue(s) required for the propagation of feature annotation.</text>
</comment>
<dbReference type="Gene3D" id="3.40.50.1220">
    <property type="entry name" value="TPP-binding domain"/>
    <property type="match status" value="1"/>
</dbReference>
<dbReference type="SUPFAM" id="SSF52467">
    <property type="entry name" value="DHS-like NAD/FAD-binding domain"/>
    <property type="match status" value="1"/>
</dbReference>
<keyword evidence="6" id="KW-0175">Coiled coil</keyword>
<evidence type="ECO:0000256" key="2">
    <source>
        <dbReference type="ARBA" id="ARBA00022723"/>
    </source>
</evidence>
<keyword evidence="2" id="KW-0479">Metal-binding</keyword>